<dbReference type="AlphaFoldDB" id="A0A371HVJ4"/>
<gene>
    <name evidence="1" type="primary">GIP</name>
    <name evidence="1" type="ORF">CR513_09171</name>
</gene>
<accession>A0A371HVJ4</accession>
<proteinExistence type="predicted"/>
<feature type="non-terminal residue" evidence="1">
    <location>
        <position position="1"/>
    </location>
</feature>
<protein>
    <submittedName>
        <fullName evidence="1">Copia protein</fullName>
    </submittedName>
</protein>
<dbReference type="EMBL" id="QJKJ01001611">
    <property type="protein sequence ID" value="RDY06797.1"/>
    <property type="molecule type" value="Genomic_DNA"/>
</dbReference>
<organism evidence="1 2">
    <name type="scientific">Mucuna pruriens</name>
    <name type="common">Velvet bean</name>
    <name type="synonym">Dolichos pruriens</name>
    <dbReference type="NCBI Taxonomy" id="157652"/>
    <lineage>
        <taxon>Eukaryota</taxon>
        <taxon>Viridiplantae</taxon>
        <taxon>Streptophyta</taxon>
        <taxon>Embryophyta</taxon>
        <taxon>Tracheophyta</taxon>
        <taxon>Spermatophyta</taxon>
        <taxon>Magnoliopsida</taxon>
        <taxon>eudicotyledons</taxon>
        <taxon>Gunneridae</taxon>
        <taxon>Pentapetalae</taxon>
        <taxon>rosids</taxon>
        <taxon>fabids</taxon>
        <taxon>Fabales</taxon>
        <taxon>Fabaceae</taxon>
        <taxon>Papilionoideae</taxon>
        <taxon>50 kb inversion clade</taxon>
        <taxon>NPAAA clade</taxon>
        <taxon>indigoferoid/millettioid clade</taxon>
        <taxon>Phaseoleae</taxon>
        <taxon>Mucuna</taxon>
    </lineage>
</organism>
<name>A0A371HVJ4_MUCPR</name>
<dbReference type="CDD" id="cd09272">
    <property type="entry name" value="RNase_HI_RT_Ty1"/>
    <property type="match status" value="1"/>
</dbReference>
<evidence type="ECO:0000313" key="1">
    <source>
        <dbReference type="EMBL" id="RDY06797.1"/>
    </source>
</evidence>
<reference evidence="1" key="1">
    <citation type="submission" date="2018-05" db="EMBL/GenBank/DDBJ databases">
        <title>Draft genome of Mucuna pruriens seed.</title>
        <authorList>
            <person name="Nnadi N.E."/>
            <person name="Vos R."/>
            <person name="Hasami M.H."/>
            <person name="Devisetty U.K."/>
            <person name="Aguiy J.C."/>
        </authorList>
    </citation>
    <scope>NUCLEOTIDE SEQUENCE [LARGE SCALE GENOMIC DNA]</scope>
    <source>
        <strain evidence="1">JCA_2017</strain>
    </source>
</reference>
<keyword evidence="2" id="KW-1185">Reference proteome</keyword>
<sequence length="236" mass="27345">MHQSKYARDLLRRLNMLQSNLAGTPAKVGIFLDKETDEELVDPTHYRKIVGCLRFIQKSRQSHLLATKRILRYVQGTIGFGVLLSKGEAEAERELIGCSNSHWCGDKAEYIATSEIACQVVWLEALVKDLQVENLRKIKLLVDNKSAIDLARHPTSHERSKHIETRFYFLREQVNNEKLQIEHCRTEIQFPDILKWLRDSIGIVCKRYEDISVLGQRQSEDLEEIMTNPFARKNVV</sequence>
<comment type="caution">
    <text evidence="1">The sequence shown here is derived from an EMBL/GenBank/DDBJ whole genome shotgun (WGS) entry which is preliminary data.</text>
</comment>
<dbReference type="PANTHER" id="PTHR11439">
    <property type="entry name" value="GAG-POL-RELATED RETROTRANSPOSON"/>
    <property type="match status" value="1"/>
</dbReference>
<dbReference type="PANTHER" id="PTHR11439:SF483">
    <property type="entry name" value="PEPTIDE SYNTHASE GLIP-LIKE, PUTATIVE (AFU_ORTHOLOGUE AFUA_3G12920)-RELATED"/>
    <property type="match status" value="1"/>
</dbReference>
<dbReference type="OrthoDB" id="1927598at2759"/>
<dbReference type="Proteomes" id="UP000257109">
    <property type="component" value="Unassembled WGS sequence"/>
</dbReference>
<evidence type="ECO:0000313" key="2">
    <source>
        <dbReference type="Proteomes" id="UP000257109"/>
    </source>
</evidence>
<dbReference type="STRING" id="157652.A0A371HVJ4"/>